<sequence>MTLLAFDGSYLDARVDSHLHRTPDSQTNGSKLNAGVDSHLHRTPSSQTDGSNMDAGVDFHLHRTPNLQLVVREGMFVVVDGMDLGYRFKPSLNDLEDGGGETWMMEMMEHGREVTLDQALVSLNPSDETTKTSRILGLSIVETKRLTKSHERAHQK</sequence>
<gene>
    <name evidence="2" type="primary">A06p013970.1_BraROA</name>
    <name evidence="2" type="ORF">IGI04_022360</name>
</gene>
<protein>
    <submittedName>
        <fullName evidence="2">Uncharacterized protein</fullName>
    </submittedName>
</protein>
<reference evidence="2 3" key="1">
    <citation type="submission" date="2021-03" db="EMBL/GenBank/DDBJ databases">
        <authorList>
            <person name="King G.J."/>
            <person name="Bancroft I."/>
            <person name="Baten A."/>
            <person name="Bloomfield J."/>
            <person name="Borpatragohain P."/>
            <person name="He Z."/>
            <person name="Irish N."/>
            <person name="Irwin J."/>
            <person name="Liu K."/>
            <person name="Mauleon R.P."/>
            <person name="Moore J."/>
            <person name="Morris R."/>
            <person name="Ostergaard L."/>
            <person name="Wang B."/>
            <person name="Wells R."/>
        </authorList>
    </citation>
    <scope>NUCLEOTIDE SEQUENCE [LARGE SCALE GENOMIC DNA]</scope>
    <source>
        <strain evidence="2">R-o-18</strain>
        <tissue evidence="2">Leaf</tissue>
    </source>
</reference>
<feature type="region of interest" description="Disordered" evidence="1">
    <location>
        <begin position="19"/>
        <end position="51"/>
    </location>
</feature>
<evidence type="ECO:0000313" key="2">
    <source>
        <dbReference type="EMBL" id="KAG5392397.1"/>
    </source>
</evidence>
<keyword evidence="3" id="KW-1185">Reference proteome</keyword>
<organism evidence="2 3">
    <name type="scientific">Brassica rapa subsp. trilocularis</name>
    <dbReference type="NCBI Taxonomy" id="1813537"/>
    <lineage>
        <taxon>Eukaryota</taxon>
        <taxon>Viridiplantae</taxon>
        <taxon>Streptophyta</taxon>
        <taxon>Embryophyta</taxon>
        <taxon>Tracheophyta</taxon>
        <taxon>Spermatophyta</taxon>
        <taxon>Magnoliopsida</taxon>
        <taxon>eudicotyledons</taxon>
        <taxon>Gunneridae</taxon>
        <taxon>Pentapetalae</taxon>
        <taxon>rosids</taxon>
        <taxon>malvids</taxon>
        <taxon>Brassicales</taxon>
        <taxon>Brassicaceae</taxon>
        <taxon>Brassiceae</taxon>
        <taxon>Brassica</taxon>
    </lineage>
</organism>
<dbReference type="EMBL" id="JADBGQ010000006">
    <property type="protein sequence ID" value="KAG5392397.1"/>
    <property type="molecule type" value="Genomic_DNA"/>
</dbReference>
<accession>A0ABQ7M1E8</accession>
<comment type="caution">
    <text evidence="2">The sequence shown here is derived from an EMBL/GenBank/DDBJ whole genome shotgun (WGS) entry which is preliminary data.</text>
</comment>
<name>A0ABQ7M1E8_BRACM</name>
<evidence type="ECO:0000256" key="1">
    <source>
        <dbReference type="SAM" id="MobiDB-lite"/>
    </source>
</evidence>
<dbReference type="Proteomes" id="UP000823674">
    <property type="component" value="Chromosome A06"/>
</dbReference>
<evidence type="ECO:0000313" key="3">
    <source>
        <dbReference type="Proteomes" id="UP000823674"/>
    </source>
</evidence>
<proteinExistence type="predicted"/>